<dbReference type="InterPro" id="IPR031567">
    <property type="entry name" value="CRIM_dom"/>
</dbReference>
<dbReference type="GO" id="GO:0005546">
    <property type="term" value="F:phosphatidylinositol-4,5-bisphosphate binding"/>
    <property type="evidence" value="ECO:0007669"/>
    <property type="project" value="TreeGrafter"/>
</dbReference>
<dbReference type="PANTHER" id="PTHR13335">
    <property type="entry name" value="TARGET OF RAPAMYCIN COMPLEX 2 SUBUNIT MAPKAP1"/>
    <property type="match status" value="1"/>
</dbReference>
<feature type="compositionally biased region" description="Gly residues" evidence="2">
    <location>
        <begin position="93"/>
        <end position="110"/>
    </location>
</feature>
<feature type="region of interest" description="Disordered" evidence="2">
    <location>
        <begin position="93"/>
        <end position="113"/>
    </location>
</feature>
<feature type="region of interest" description="Disordered" evidence="2">
    <location>
        <begin position="183"/>
        <end position="272"/>
    </location>
</feature>
<name>A0A138ZYM5_GONPJ</name>
<dbReference type="InterPro" id="IPR011993">
    <property type="entry name" value="PH-like_dom_sf"/>
</dbReference>
<feature type="compositionally biased region" description="Low complexity" evidence="2">
    <location>
        <begin position="230"/>
        <end position="252"/>
    </location>
</feature>
<dbReference type="STRING" id="1344416.A0A138ZYM5"/>
<comment type="similarity">
    <text evidence="1">Belongs to the SIN1 family.</text>
</comment>
<organism evidence="5 6">
    <name type="scientific">Gonapodya prolifera (strain JEL478)</name>
    <name type="common">Monoblepharis prolifera</name>
    <dbReference type="NCBI Taxonomy" id="1344416"/>
    <lineage>
        <taxon>Eukaryota</taxon>
        <taxon>Fungi</taxon>
        <taxon>Fungi incertae sedis</taxon>
        <taxon>Chytridiomycota</taxon>
        <taxon>Chytridiomycota incertae sedis</taxon>
        <taxon>Monoblepharidomycetes</taxon>
        <taxon>Monoblepharidales</taxon>
        <taxon>Gonapodyaceae</taxon>
        <taxon>Gonapodya</taxon>
    </lineage>
</organism>
<dbReference type="GO" id="GO:0005886">
    <property type="term" value="C:plasma membrane"/>
    <property type="evidence" value="ECO:0007669"/>
    <property type="project" value="TreeGrafter"/>
</dbReference>
<dbReference type="Gene3D" id="2.30.29.30">
    <property type="entry name" value="Pleckstrin-homology domain (PH domain)/Phosphotyrosine-binding domain (PTB)"/>
    <property type="match status" value="1"/>
</dbReference>
<reference evidence="5 6" key="1">
    <citation type="journal article" date="2015" name="Genome Biol. Evol.">
        <title>Phylogenomic analyses indicate that early fungi evolved digesting cell walls of algal ancestors of land plants.</title>
        <authorList>
            <person name="Chang Y."/>
            <person name="Wang S."/>
            <person name="Sekimoto S."/>
            <person name="Aerts A.L."/>
            <person name="Choi C."/>
            <person name="Clum A."/>
            <person name="LaButti K.M."/>
            <person name="Lindquist E.A."/>
            <person name="Yee Ngan C."/>
            <person name="Ohm R.A."/>
            <person name="Salamov A.A."/>
            <person name="Grigoriev I.V."/>
            <person name="Spatafora J.W."/>
            <person name="Berbee M.L."/>
        </authorList>
    </citation>
    <scope>NUCLEOTIDE SEQUENCE [LARGE SCALE GENOMIC DNA]</scope>
    <source>
        <strain evidence="5 6">JEL478</strain>
    </source>
</reference>
<evidence type="ECO:0000313" key="6">
    <source>
        <dbReference type="Proteomes" id="UP000070544"/>
    </source>
</evidence>
<dbReference type="Pfam" id="PF16978">
    <property type="entry name" value="CRIM"/>
    <property type="match status" value="1"/>
</dbReference>
<dbReference type="GO" id="GO:0031932">
    <property type="term" value="C:TORC2 complex"/>
    <property type="evidence" value="ECO:0007669"/>
    <property type="project" value="InterPro"/>
</dbReference>
<proteinExistence type="inferred from homology"/>
<evidence type="ECO:0000259" key="3">
    <source>
        <dbReference type="Pfam" id="PF16978"/>
    </source>
</evidence>
<dbReference type="GO" id="GO:0005737">
    <property type="term" value="C:cytoplasm"/>
    <property type="evidence" value="ECO:0007669"/>
    <property type="project" value="TreeGrafter"/>
</dbReference>
<dbReference type="EMBL" id="KQ965857">
    <property type="protein sequence ID" value="KXS09607.1"/>
    <property type="molecule type" value="Genomic_DNA"/>
</dbReference>
<feature type="domain" description="SIN1-type PH" evidence="4">
    <location>
        <begin position="542"/>
        <end position="647"/>
    </location>
</feature>
<protein>
    <submittedName>
        <fullName evidence="5">SIN1-domain-containing protein</fullName>
    </submittedName>
</protein>
<evidence type="ECO:0000259" key="4">
    <source>
        <dbReference type="Pfam" id="PF16979"/>
    </source>
</evidence>
<gene>
    <name evidence="5" type="ORF">M427DRAFT_63808</name>
</gene>
<evidence type="ECO:0000256" key="2">
    <source>
        <dbReference type="SAM" id="MobiDB-lite"/>
    </source>
</evidence>
<dbReference type="Pfam" id="PF16979">
    <property type="entry name" value="SIN1_PH"/>
    <property type="match status" value="1"/>
</dbReference>
<dbReference type="OrthoDB" id="241990at2759"/>
<dbReference type="InterPro" id="IPR008828">
    <property type="entry name" value="Sin1/Avo1"/>
</dbReference>
<accession>A0A138ZYM5</accession>
<dbReference type="InterPro" id="IPR031313">
    <property type="entry name" value="Sin1_PH_dom"/>
</dbReference>
<keyword evidence="6" id="KW-1185">Reference proteome</keyword>
<feature type="domain" description="CRIM" evidence="3">
    <location>
        <begin position="273"/>
        <end position="401"/>
    </location>
</feature>
<dbReference type="PANTHER" id="PTHR13335:SF1">
    <property type="entry name" value="TARGET OF RAPAMYCIN COMPLEX 2 SUBUNIT MAPKAP1"/>
    <property type="match status" value="1"/>
</dbReference>
<dbReference type="AlphaFoldDB" id="A0A138ZYM5"/>
<feature type="compositionally biased region" description="Low complexity" evidence="2">
    <location>
        <begin position="260"/>
        <end position="272"/>
    </location>
</feature>
<evidence type="ECO:0000313" key="5">
    <source>
        <dbReference type="EMBL" id="KXS09607.1"/>
    </source>
</evidence>
<evidence type="ECO:0000256" key="1">
    <source>
        <dbReference type="ARBA" id="ARBA00009407"/>
    </source>
</evidence>
<sequence>MSLITDPEYAILRMRLSLLRGYDGPSAARIIELPRELTNGGVEAQESENEYVPAAAGVYAQLPTAIRTALSESPPIELPTPVGGYGARMGRGSRSGAGYGTGAPGFGGTGLEEDSALRRNSRIRHRQSMPSNAHSQTGAAGGVVTQAGESLRLHPHSASAPPRNSQKTLPRTPLLQDSALIPQSPQIDDLNPDVNGDTGSQQLENTKHNTPSPPASPTLSVPPTTPPPETVSLPLFAKVPTSIRPPSRSSPTSPQPPSAAPAHAPTASPARPSALSALIHDSAGVDNPFRDYSKWSGLATPHPLHLHLHLLLKPPPPPLSVVLSRTATVEDCIGYTLFMYIEEKRRPEVPDRMMDVGCWELRIVEEDGELDEDFPALDRTRLIHKFSFNQFALAPASEEKIAAIVASRQPPTPVARSLSTDPSSAPPAGDTVFLKIHLYSTLEVKQTTTVPAHRSTTLGEVFDTVCKKRKYDKRQYVFKMGDTKTDAPLDKRLEEVGAVEFCVLKRDSRGAGDIFLRPPDEVQNNTAQEERPMMADEFGGVFKQYLVYHRALLGRSGRLLTLDGDHLHVTPVEGGGVFGSGKVTSYPFTSVLSCRQVSPNSAIFRLNVVRGASGDQQTPAGGTQQANGGRESRVVEMEAGSVAEAGALIGPVLTIR</sequence>
<dbReference type="GO" id="GO:0038203">
    <property type="term" value="P:TORC2 signaling"/>
    <property type="evidence" value="ECO:0007669"/>
    <property type="project" value="TreeGrafter"/>
</dbReference>
<dbReference type="Proteomes" id="UP000070544">
    <property type="component" value="Unassembled WGS sequence"/>
</dbReference>